<keyword evidence="2" id="KW-0802">TPR repeat</keyword>
<keyword evidence="5" id="KW-1185">Reference proteome</keyword>
<keyword evidence="1" id="KW-0677">Repeat</keyword>
<evidence type="ECO:0000256" key="3">
    <source>
        <dbReference type="ARBA" id="ARBA00024020"/>
    </source>
</evidence>
<evidence type="ECO:0000313" key="4">
    <source>
        <dbReference type="EMBL" id="WAR19505.1"/>
    </source>
</evidence>
<dbReference type="InterPro" id="IPR044244">
    <property type="entry name" value="TTC27/Emw1"/>
</dbReference>
<gene>
    <name evidence="4" type="ORF">MAR_001343</name>
</gene>
<comment type="similarity">
    <text evidence="3">Belongs to the TTC27 family.</text>
</comment>
<dbReference type="Gene3D" id="1.25.40.10">
    <property type="entry name" value="Tetratricopeptide repeat domain"/>
    <property type="match status" value="1"/>
</dbReference>
<evidence type="ECO:0000313" key="5">
    <source>
        <dbReference type="Proteomes" id="UP001164746"/>
    </source>
</evidence>
<accession>A0ABY7FBE4</accession>
<dbReference type="EMBL" id="CP111022">
    <property type="protein sequence ID" value="WAR19505.1"/>
    <property type="molecule type" value="Genomic_DNA"/>
</dbReference>
<protein>
    <submittedName>
        <fullName evidence="4">TTC27-like protein</fullName>
    </submittedName>
</protein>
<sequence length="492" mass="55975">MDQRDIFPLEIALVTQKISFSHDIECGVKSAVESFCAGNYGAVLQEPFVCSLFTKDSQVDLETMVQSSVSDYLNDKNQEELPQRSVQLEFYIEAGLLSHSFYCYKEAHELINTALKLSGLDIQLTGALGKRTRFQQTDNAQLLLQVTRLPVEGDGCQDKQLVASGNNLMPKALNLDDDTVLEAINFTDPDGQEVFVLNKMENWSVAIAALLLRSKLEKGSRRRVERSMRQLEELFNQTMREEPSAGQRSRLFYAAKIPPVWEIQRQLAELLLSLGAVGSALEIYEQLELWEDAIACYQRLGKTEKAETVIREQLAVHETPNLWCFLGDITRNIEHYEKAWVLSKHRSARAQRCMGYLYFAKEEVGTDCGEFSAVIRAYHRLMDLRDRWVDEQVLGVLVRGVRENIADASGVRLSQVEQSLRELFGRITSKVTDNAEIWRLYAELCINDTEKQHHTDPVTKEIPSEDIRVVCSQLEDKMAVVVERLDTLKQGS</sequence>
<dbReference type="PANTHER" id="PTHR16193:SF0">
    <property type="entry name" value="TETRATRICOPEPTIDE REPEAT PROTEIN 27"/>
    <property type="match status" value="1"/>
</dbReference>
<organism evidence="4 5">
    <name type="scientific">Mya arenaria</name>
    <name type="common">Soft-shell clam</name>
    <dbReference type="NCBI Taxonomy" id="6604"/>
    <lineage>
        <taxon>Eukaryota</taxon>
        <taxon>Metazoa</taxon>
        <taxon>Spiralia</taxon>
        <taxon>Lophotrochozoa</taxon>
        <taxon>Mollusca</taxon>
        <taxon>Bivalvia</taxon>
        <taxon>Autobranchia</taxon>
        <taxon>Heteroconchia</taxon>
        <taxon>Euheterodonta</taxon>
        <taxon>Imparidentia</taxon>
        <taxon>Neoheterodontei</taxon>
        <taxon>Myida</taxon>
        <taxon>Myoidea</taxon>
        <taxon>Myidae</taxon>
        <taxon>Mya</taxon>
    </lineage>
</organism>
<dbReference type="Proteomes" id="UP001164746">
    <property type="component" value="Chromosome 11"/>
</dbReference>
<dbReference type="SUPFAM" id="SSF48452">
    <property type="entry name" value="TPR-like"/>
    <property type="match status" value="1"/>
</dbReference>
<evidence type="ECO:0000256" key="2">
    <source>
        <dbReference type="ARBA" id="ARBA00022803"/>
    </source>
</evidence>
<dbReference type="InterPro" id="IPR011990">
    <property type="entry name" value="TPR-like_helical_dom_sf"/>
</dbReference>
<dbReference type="PANTHER" id="PTHR16193">
    <property type="entry name" value="TETRATRICOPEPTIDE REPEAT PROTEIN 27"/>
    <property type="match status" value="1"/>
</dbReference>
<name>A0ABY7FBE4_MYAAR</name>
<proteinExistence type="inferred from homology"/>
<reference evidence="4" key="1">
    <citation type="submission" date="2022-11" db="EMBL/GenBank/DDBJ databases">
        <title>Centuries of genome instability and evolution in soft-shell clam transmissible cancer (bioRxiv).</title>
        <authorList>
            <person name="Hart S.F.M."/>
            <person name="Yonemitsu M.A."/>
            <person name="Giersch R.M."/>
            <person name="Beal B.F."/>
            <person name="Arriagada G."/>
            <person name="Davis B.W."/>
            <person name="Ostrander E.A."/>
            <person name="Goff S.P."/>
            <person name="Metzger M.J."/>
        </authorList>
    </citation>
    <scope>NUCLEOTIDE SEQUENCE</scope>
    <source>
        <strain evidence="4">MELC-2E11</strain>
        <tissue evidence="4">Siphon/mantle</tissue>
    </source>
</reference>
<evidence type="ECO:0000256" key="1">
    <source>
        <dbReference type="ARBA" id="ARBA00022737"/>
    </source>
</evidence>